<keyword evidence="4" id="KW-1133">Transmembrane helix</keyword>
<evidence type="ECO:0000256" key="1">
    <source>
        <dbReference type="ARBA" id="ARBA00023295"/>
    </source>
</evidence>
<feature type="compositionally biased region" description="Polar residues" evidence="3">
    <location>
        <begin position="1953"/>
        <end position="1968"/>
    </location>
</feature>
<proteinExistence type="predicted"/>
<dbReference type="RefSeq" id="WP_006294485.1">
    <property type="nucleotide sequence ID" value="NZ_ABXB03000002.1"/>
</dbReference>
<feature type="transmembrane region" description="Helical" evidence="4">
    <location>
        <begin position="37"/>
        <end position="57"/>
    </location>
</feature>
<keyword evidence="2" id="KW-0624">Polysaccharide degradation</keyword>
<dbReference type="Gene3D" id="2.60.40.10">
    <property type="entry name" value="Immunoglobulins"/>
    <property type="match status" value="3"/>
</dbReference>
<feature type="domain" description="Fibronectin type-III" evidence="5">
    <location>
        <begin position="1496"/>
        <end position="1585"/>
    </location>
</feature>
<evidence type="ECO:0000256" key="2">
    <source>
        <dbReference type="ARBA" id="ARBA00023326"/>
    </source>
</evidence>
<evidence type="ECO:0000256" key="3">
    <source>
        <dbReference type="SAM" id="MobiDB-lite"/>
    </source>
</evidence>
<organism evidence="6 7">
    <name type="scientific">Bifidobacterium gallicum DSM 20093 = LMG 11596</name>
    <dbReference type="NCBI Taxonomy" id="561180"/>
    <lineage>
        <taxon>Bacteria</taxon>
        <taxon>Bacillati</taxon>
        <taxon>Actinomycetota</taxon>
        <taxon>Actinomycetes</taxon>
        <taxon>Bifidobacteriales</taxon>
        <taxon>Bifidobacteriaceae</taxon>
        <taxon>Bifidobacterium</taxon>
    </lineage>
</organism>
<accession>D1NTB2</accession>
<feature type="compositionally biased region" description="Low complexity" evidence="3">
    <location>
        <begin position="1981"/>
        <end position="1996"/>
    </location>
</feature>
<evidence type="ECO:0000256" key="4">
    <source>
        <dbReference type="SAM" id="Phobius"/>
    </source>
</evidence>
<dbReference type="InterPro" id="IPR013783">
    <property type="entry name" value="Ig-like_fold"/>
</dbReference>
<reference evidence="6 7" key="1">
    <citation type="submission" date="2009-11" db="EMBL/GenBank/DDBJ databases">
        <authorList>
            <person name="Weinstock G."/>
            <person name="Sodergren E."/>
            <person name="Clifton S."/>
            <person name="Fulton L."/>
            <person name="Fulton B."/>
            <person name="Courtney L."/>
            <person name="Fronick C."/>
            <person name="Harrison M."/>
            <person name="Strong C."/>
            <person name="Farmer C."/>
            <person name="Delahaunty K."/>
            <person name="Markovic C."/>
            <person name="Hall O."/>
            <person name="Minx P."/>
            <person name="Tomlinson C."/>
            <person name="Mitreva M."/>
            <person name="Nelson J."/>
            <person name="Hou S."/>
            <person name="Wollam A."/>
            <person name="Pepin K.H."/>
            <person name="Johnson M."/>
            <person name="Bhonagiri V."/>
            <person name="Nash W.E."/>
            <person name="Warren W."/>
            <person name="Chinwalla A."/>
            <person name="Mardis E.R."/>
            <person name="Wilson R.K."/>
        </authorList>
    </citation>
    <scope>NUCLEOTIDE SEQUENCE [LARGE SCALE GENOMIC DNA]</scope>
    <source>
        <strain evidence="6 7">DSM 20093</strain>
    </source>
</reference>
<dbReference type="InterPro" id="IPR003961">
    <property type="entry name" value="FN3_dom"/>
</dbReference>
<keyword evidence="4" id="KW-0812">Transmembrane</keyword>
<dbReference type="Pfam" id="PF17963">
    <property type="entry name" value="Big_9"/>
    <property type="match status" value="6"/>
</dbReference>
<evidence type="ECO:0000313" key="7">
    <source>
        <dbReference type="Proteomes" id="UP000003656"/>
    </source>
</evidence>
<dbReference type="eggNOG" id="COG4733">
    <property type="taxonomic scope" value="Bacteria"/>
</dbReference>
<dbReference type="STRING" id="561180.BIFGAL_03069"/>
<comment type="caution">
    <text evidence="6">The sequence shown here is derived from an EMBL/GenBank/DDBJ whole genome shotgun (WGS) entry which is preliminary data.</text>
</comment>
<keyword evidence="1" id="KW-0326">Glycosidase</keyword>
<keyword evidence="1" id="KW-0378">Hydrolase</keyword>
<feature type="compositionally biased region" description="Polar residues" evidence="3">
    <location>
        <begin position="2000"/>
        <end position="2009"/>
    </location>
</feature>
<protein>
    <submittedName>
        <fullName evidence="6">Fibronectin type III domain protein</fullName>
    </submittedName>
</protein>
<sequence>MALFNKPQGPQSAQSYERTQRRSARLQALISNCKRPWLLPVVALLAMVAMIVGAIIISSVTQRHLQLDDGTVWVTSTANGKAARYNARLKEADASVRAGSPQFDVAQYNGTTMLAEDAQTSAIEASTIAMSDSTATKTGMHTLIGGDTVAFVDTTRGNMWVADAADVTTAKPADADPDLKLGANGMAVVTHDGTVYGYRPADGAVLKVEQRNTDKPVTIDSPTGGKAMEVDSFTVVNDVPFVTHDDQVFWPGHSAQFEGVKSMTLQAPPADDQQSDWVAVSYAGGTGTIDVKKGTPVSLPSGGNGEAAQPVSVNGCAYAAFSQQSRNFLRVCAANDAQPAYQTLQEITATSKLRFRVNHRLVVLNDTTNGYLWNPDDSTDVIKLQWQKMQTEETRTEQSNDQTTTNTNDFAKECSATSGKIKAEDDSFGVRPGSHEVLDVLRNDQQTDCSVLRITEVSAPKDSSVKPSIAYDGRFIQLDATAASSGKASFTYTISDGHEQTSQATVHLDVTRAGNRAPQSHEKPEEIMVEQNASYTMNALGTFKDPDGDPLTLLSATVDNSDKATVSTRADGQLTFNSGGMEQGNATVNVTVTDGTDTATQSIYFSVRPAHTLPAHIDPVLKRTTPNTPTRVDLRPYVHGTSADPAQLTSVDKVDKVSTSMLASEMAFTFTAQTPGTYYVPYTITQGTIPATGLVRVEVEPMTEDQAKPIAVNDTALLGADNTAIVEPLTNDIDPLGGVLSVTSVKAPTADGTNVKVGMVANKRVYITAITAPTKPVSIRYEVANGAGRSTGTIVLQPANFERSSSMPKASNVKVSVRTGGIVSVDVPDHVSYSDGTSISVDNELKYDEATFKGLAFVSADVVRYLAPTEPGTYPVTYTVRDNLGYTASATITFDVHRADAENKNAPSPIATEAQVAAGQKIRVPVTLRGIDPDGDDVQLTGLGNKAPTKGRVTEVGSDYLVYEAYDDSFGTDEFTYAVEDWTGRRAQATARVGIFSDGANSNVYARNDEITLRPHTSTTVPVLINDVSSDDSELTLSKDVEVTNLDDVTVHDNQISFTTKGKAGIGYITYTISNDAGITDTATLSVTVDPDAKIQAPTAYDYRVPAIATIDKRSVDVDVSPWIANPSGSLDELKVAVDPSATDHASLVSGSTTTINVELTDEARAVPYTVTNTTHGITSTAFIQVPAYGVFPPLLRKAPPISVNAGEPVTLKVADYVRVGAGKTPVIEKGSVSATKGSGQLKDDQTMVFTADKDYGGPASITFTVTDGKSEGTNAGSVKHVNSSVITLPITVIGHEIPAPTFSTTTVDVEAGEQPTTVDLTALTHSTAAEEDRKFTYAGGQGGNGIESSLTSDGKLTVSAPAGTKPGAQTSITFTIEYGKGTPITAGVTARVVASKKPLAQVPNQTVELNAGETKKVNVLEQAQNPFSDKPLKIMSATAAEGSKLSVAVEGDSIAVTAAKDLNRTQSSVVVTVADATNDQNRYVTATITFAVIGKPMAPILAAAKAADGSVTLNWSMPQNGEGGSPITKYEVVWANGSQDCGTAMQCNITGLANGTEYTFRVTAANKVGVSEPSNELKATPDRASDKPEITSAVVTGGNTVKVTWNKPKYTDKQFSGYTVYIGASANEKLAESSASVGATSCDLSVDPDAINKATTYQAYVVAESKNADFGPVTSEGHKLSGDFYGTPEEPSINASFNPQDEIITVTVNTGNDHNAGCKAIEVTDAKEGPQSCGNQTFTIDVREQINESPTYTVTGSVTYAHSATKPISKEVPTPLSASAVGNPKFDGLTPNEDKTEGTCVYTWTNPGKSTGITVSDNATLDPSGTRATAKIGRWQPCPTIRVTNHYKQHSKNTTEIVAHSDAVLKVEPEVNANDSSVEWTDRNTIRLHIQDNAFDRKGYDGASTASIMFFKKADNSPLKTIDSPYDGQTLTVHEDWNWPDDVQWKLTLQTDPSLRTAQSGPYDTTNSRPAAPTPDPEPSDSSSSTDPPQASPSAWHTPRTSRTSRLQSPSVFRQLWQQQGFLPVNTVKFI</sequence>
<dbReference type="Gene3D" id="2.60.40.3440">
    <property type="match status" value="1"/>
</dbReference>
<feature type="region of interest" description="Disordered" evidence="3">
    <location>
        <begin position="1953"/>
        <end position="2009"/>
    </location>
</feature>
<dbReference type="Pfam" id="PF00041">
    <property type="entry name" value="fn3"/>
    <property type="match status" value="1"/>
</dbReference>
<dbReference type="CDD" id="cd00063">
    <property type="entry name" value="FN3"/>
    <property type="match status" value="1"/>
</dbReference>
<name>D1NTB2_9BIFI</name>
<keyword evidence="4" id="KW-0472">Membrane</keyword>
<dbReference type="SUPFAM" id="SSF49265">
    <property type="entry name" value="Fibronectin type III"/>
    <property type="match status" value="1"/>
</dbReference>
<dbReference type="InterPro" id="IPR036116">
    <property type="entry name" value="FN3_sf"/>
</dbReference>
<evidence type="ECO:0000313" key="6">
    <source>
        <dbReference type="EMBL" id="EFA22966.1"/>
    </source>
</evidence>
<dbReference type="GO" id="GO:0000272">
    <property type="term" value="P:polysaccharide catabolic process"/>
    <property type="evidence" value="ECO:0007669"/>
    <property type="project" value="UniProtKB-KW"/>
</dbReference>
<feature type="domain" description="Fibronectin type-III" evidence="5">
    <location>
        <begin position="1588"/>
        <end position="1691"/>
    </location>
</feature>
<dbReference type="GO" id="GO:0016798">
    <property type="term" value="F:hydrolase activity, acting on glycosyl bonds"/>
    <property type="evidence" value="ECO:0007669"/>
    <property type="project" value="UniProtKB-KW"/>
</dbReference>
<dbReference type="PROSITE" id="PS50853">
    <property type="entry name" value="FN3"/>
    <property type="match status" value="2"/>
</dbReference>
<keyword evidence="2" id="KW-0119">Carbohydrate metabolism</keyword>
<dbReference type="Proteomes" id="UP000003656">
    <property type="component" value="Unassembled WGS sequence"/>
</dbReference>
<dbReference type="SMART" id="SM00060">
    <property type="entry name" value="FN3"/>
    <property type="match status" value="2"/>
</dbReference>
<gene>
    <name evidence="6" type="ORF">BIFGAL_03069</name>
</gene>
<dbReference type="EMBL" id="ABXB03000002">
    <property type="protein sequence ID" value="EFA22966.1"/>
    <property type="molecule type" value="Genomic_DNA"/>
</dbReference>
<evidence type="ECO:0000259" key="5">
    <source>
        <dbReference type="PROSITE" id="PS50853"/>
    </source>
</evidence>
<dbReference type="NCBIfam" id="NF012211">
    <property type="entry name" value="tand_rpt_95"/>
    <property type="match status" value="2"/>
</dbReference>